<dbReference type="Proteomes" id="UP000886268">
    <property type="component" value="Unassembled WGS sequence"/>
</dbReference>
<sequence>MKVAVIGAGAIGSLVAGYLSKEGIDVTLIGRRKDVLAIKE</sequence>
<reference evidence="2" key="1">
    <citation type="journal article" date="2020" name="mSystems">
        <title>Genome- and Community-Level Interaction Insights into Carbon Utilization and Element Cycling Functions of Hydrothermarchaeota in Hydrothermal Sediment.</title>
        <authorList>
            <person name="Zhou Z."/>
            <person name="Liu Y."/>
            <person name="Xu W."/>
            <person name="Pan J."/>
            <person name="Luo Z.H."/>
            <person name="Li M."/>
        </authorList>
    </citation>
    <scope>NUCLEOTIDE SEQUENCE [LARGE SCALE GENOMIC DNA]</scope>
    <source>
        <strain evidence="2">HyVt-45</strain>
    </source>
</reference>
<gene>
    <name evidence="2" type="ORF">ENJ03_04475</name>
</gene>
<proteinExistence type="predicted"/>
<dbReference type="InterPro" id="IPR013332">
    <property type="entry name" value="KPR_N"/>
</dbReference>
<feature type="domain" description="Ketopantoate reductase N-terminal" evidence="1">
    <location>
        <begin position="3"/>
        <end position="39"/>
    </location>
</feature>
<evidence type="ECO:0000313" key="2">
    <source>
        <dbReference type="EMBL" id="HEB74456.1"/>
    </source>
</evidence>
<dbReference type="Gene3D" id="3.40.50.720">
    <property type="entry name" value="NAD(P)-binding Rossmann-like Domain"/>
    <property type="match status" value="1"/>
</dbReference>
<evidence type="ECO:0000259" key="1">
    <source>
        <dbReference type="Pfam" id="PF02558"/>
    </source>
</evidence>
<protein>
    <submittedName>
        <fullName evidence="2">2-dehydropantoate 2-reductase</fullName>
    </submittedName>
</protein>
<dbReference type="EMBL" id="DRKW01000263">
    <property type="protein sequence ID" value="HEB74456.1"/>
    <property type="molecule type" value="Genomic_DNA"/>
</dbReference>
<dbReference type="SUPFAM" id="SSF51735">
    <property type="entry name" value="NAD(P)-binding Rossmann-fold domains"/>
    <property type="match status" value="1"/>
</dbReference>
<feature type="non-terminal residue" evidence="2">
    <location>
        <position position="40"/>
    </location>
</feature>
<accession>A0A7V1I4U2</accession>
<dbReference type="InterPro" id="IPR036291">
    <property type="entry name" value="NAD(P)-bd_dom_sf"/>
</dbReference>
<name>A0A7V1I4U2_DESA2</name>
<dbReference type="Pfam" id="PF02558">
    <property type="entry name" value="ApbA"/>
    <property type="match status" value="1"/>
</dbReference>
<dbReference type="AlphaFoldDB" id="A0A7V1I4U2"/>
<organism evidence="2">
    <name type="scientific">Desulfofervidus auxilii</name>
    <dbReference type="NCBI Taxonomy" id="1621989"/>
    <lineage>
        <taxon>Bacteria</taxon>
        <taxon>Pseudomonadati</taxon>
        <taxon>Thermodesulfobacteriota</taxon>
        <taxon>Candidatus Desulfofervidia</taxon>
        <taxon>Candidatus Desulfofervidales</taxon>
        <taxon>Candidatus Desulfofervidaceae</taxon>
        <taxon>Candidatus Desulfofervidus</taxon>
    </lineage>
</organism>
<comment type="caution">
    <text evidence="2">The sequence shown here is derived from an EMBL/GenBank/DDBJ whole genome shotgun (WGS) entry which is preliminary data.</text>
</comment>